<sequence>MMLFSSPQCPSFPPCAAVPPLFPPLPPPPVMAPQNACQTACPPPVLPFLPPPPCQQTCGAGPPPPAPLPPVAPLPPPLPPISTISSTNYGGPFAYPQSIPSSSLVPPSPQFVPSTVLPETTLSTLPPLVPLPTPGYAQSIPSPLPPPPSLVPLTYQSPQSANLPPTFTETEPKPASPFQSAYVEELAPTLLPPPSQEYKTKYSKERVFFEGDSSSNSKEGLTEYDENEGAAPPSPPVGQVSGQVGVPYQLPGFIPTVQTAGAYPPSEEDDRIYAKDGEVKHSNGLTSSIEYNPYFDGAHPPSASAQQENFESFSKRNALLKRHKSAKQHSSNTIQKTTTTCNSEKLARVMAKAINGDVAVAKKLVQKATEVAFDGSKFDVFCANGEFSYSIHSRKYCEITKDEVTCFAFR</sequence>
<evidence type="ECO:0000313" key="3">
    <source>
        <dbReference type="Proteomes" id="UP000887575"/>
    </source>
</evidence>
<dbReference type="Pfam" id="PF04155">
    <property type="entry name" value="Ground-like"/>
    <property type="match status" value="1"/>
</dbReference>
<dbReference type="Proteomes" id="UP000887575">
    <property type="component" value="Unassembled WGS sequence"/>
</dbReference>
<feature type="region of interest" description="Disordered" evidence="1">
    <location>
        <begin position="139"/>
        <end position="175"/>
    </location>
</feature>
<feature type="domain" description="Ground-like" evidence="2">
    <location>
        <begin position="340"/>
        <end position="409"/>
    </location>
</feature>
<keyword evidence="3" id="KW-1185">Reference proteome</keyword>
<reference evidence="4" key="1">
    <citation type="submission" date="2024-02" db="UniProtKB">
        <authorList>
            <consortium name="WormBaseParasite"/>
        </authorList>
    </citation>
    <scope>IDENTIFICATION</scope>
</reference>
<proteinExistence type="predicted"/>
<name>A0AAF3F828_9BILA</name>
<organism evidence="3 4">
    <name type="scientific">Mesorhabditis belari</name>
    <dbReference type="NCBI Taxonomy" id="2138241"/>
    <lineage>
        <taxon>Eukaryota</taxon>
        <taxon>Metazoa</taxon>
        <taxon>Ecdysozoa</taxon>
        <taxon>Nematoda</taxon>
        <taxon>Chromadorea</taxon>
        <taxon>Rhabditida</taxon>
        <taxon>Rhabditina</taxon>
        <taxon>Rhabditomorpha</taxon>
        <taxon>Rhabditoidea</taxon>
        <taxon>Rhabditidae</taxon>
        <taxon>Mesorhabditinae</taxon>
        <taxon>Mesorhabditis</taxon>
    </lineage>
</organism>
<dbReference type="AlphaFoldDB" id="A0AAF3F828"/>
<evidence type="ECO:0000259" key="2">
    <source>
        <dbReference type="Pfam" id="PF04155"/>
    </source>
</evidence>
<evidence type="ECO:0000313" key="4">
    <source>
        <dbReference type="WBParaSite" id="MBELARI_LOCUS2798"/>
    </source>
</evidence>
<feature type="region of interest" description="Disordered" evidence="1">
    <location>
        <begin position="209"/>
        <end position="236"/>
    </location>
</feature>
<feature type="compositionally biased region" description="Polar residues" evidence="1">
    <location>
        <begin position="154"/>
        <end position="169"/>
    </location>
</feature>
<dbReference type="InterPro" id="IPR007284">
    <property type="entry name" value="Ground-like_dom"/>
</dbReference>
<protein>
    <recommendedName>
        <fullName evidence="2">Ground-like domain-containing protein</fullName>
    </recommendedName>
</protein>
<dbReference type="WBParaSite" id="MBELARI_LOCUS2798">
    <property type="protein sequence ID" value="MBELARI_LOCUS2798"/>
    <property type="gene ID" value="MBELARI_LOCUS2798"/>
</dbReference>
<accession>A0AAF3F828</accession>
<evidence type="ECO:0000256" key="1">
    <source>
        <dbReference type="SAM" id="MobiDB-lite"/>
    </source>
</evidence>